<evidence type="ECO:0000313" key="2">
    <source>
        <dbReference type="WBParaSite" id="PS1159_v2.g3919.t1"/>
    </source>
</evidence>
<reference evidence="2" key="1">
    <citation type="submission" date="2022-11" db="UniProtKB">
        <authorList>
            <consortium name="WormBaseParasite"/>
        </authorList>
    </citation>
    <scope>IDENTIFICATION</scope>
</reference>
<evidence type="ECO:0000313" key="1">
    <source>
        <dbReference type="Proteomes" id="UP000887580"/>
    </source>
</evidence>
<protein>
    <submittedName>
        <fullName evidence="2">RNA helicase</fullName>
    </submittedName>
</protein>
<organism evidence="1 2">
    <name type="scientific">Panagrolaimus sp. PS1159</name>
    <dbReference type="NCBI Taxonomy" id="55785"/>
    <lineage>
        <taxon>Eukaryota</taxon>
        <taxon>Metazoa</taxon>
        <taxon>Ecdysozoa</taxon>
        <taxon>Nematoda</taxon>
        <taxon>Chromadorea</taxon>
        <taxon>Rhabditida</taxon>
        <taxon>Tylenchina</taxon>
        <taxon>Panagrolaimomorpha</taxon>
        <taxon>Panagrolaimoidea</taxon>
        <taxon>Panagrolaimidae</taxon>
        <taxon>Panagrolaimus</taxon>
    </lineage>
</organism>
<dbReference type="WBParaSite" id="PS1159_v2.g3919.t1">
    <property type="protein sequence ID" value="PS1159_v2.g3919.t1"/>
    <property type="gene ID" value="PS1159_v2.g3919"/>
</dbReference>
<name>A0AC35GDA7_9BILA</name>
<proteinExistence type="predicted"/>
<dbReference type="Proteomes" id="UP000887580">
    <property type="component" value="Unplaced"/>
</dbReference>
<sequence length="617" mass="67946">MNQSWGRGAFASGRGGFNPSTSRDNHENIGYGLHHGGEFNTFATGADQENIGSGLNRDGRNDGLNPFNIEANQERHEPAQGGFATNRGGTFNPFTTGANQENIGNGSNRGGLSQSNVNREGSNRGGRGASRGRPRNPVTGNPAVNANIADGRGYVPRSRQTEELFNEDQRSEALYATVVDGDEDVVVEQFGQALFCLRNWEAAEFEPQLLTNVKERAKYIRPRKIQSLTLPLALDGFDVISQAETGSGKTAAFLLSIIDSIMKAKLTTEEYRFVSELASPFAIIIAPTRELAQQIYEQATKFADKTGVSIAKAYGKYNVGPNHNEIRFGCDILIGTPGRLMQFIKSGEVRVKNLRTLVLDEADRLCDGQFLNDILDIVIIPGFPGVYERQTLFFSATFPPQALIMTDILLRPEAVFVTNHQNLPNKRIKQDFIVAGAQSKLETLADILTAEADKVGGAEKIRRTLVFVNTKQMSDMAALFLCQRGIRALSINGDRPQYLRQQALFEFRTHRISVLCATDVCARGIDVKNLDHVINMDLPRTAFQYIHRIGRTGRITQGYSTTFFAGNEPLLKEIAKMLREQNEEIPETLKAAVAAYNVFGDDDSVAAPDDQPRGFAS</sequence>
<accession>A0AC35GDA7</accession>